<reference evidence="2" key="1">
    <citation type="journal article" date="2019" name="Syst. Appl. Microbiol.">
        <title>Flavobacterium circumlabens sp. nov. and Flavobacterium cupreum sp. nov., two psychrotrophic species isolated from Antarctic environmental samples.</title>
        <authorList>
            <person name="Kralova S."/>
            <person name="Busse H.-J."/>
            <person name="Svec P."/>
            <person name="Maslanova I."/>
            <person name="Stankova E."/>
            <person name="Bartak M."/>
            <person name="Sedlacek I."/>
        </authorList>
    </citation>
    <scope>NUCLEOTIDE SEQUENCE [LARGE SCALE GENOMIC DNA]</scope>
    <source>
        <strain evidence="2">CCM 8825</strain>
    </source>
</reference>
<dbReference type="AlphaFoldDB" id="A0A434A0A5"/>
<evidence type="ECO:0000313" key="2">
    <source>
        <dbReference type="Proteomes" id="UP000288102"/>
    </source>
</evidence>
<accession>A0A434A0A5</accession>
<dbReference type="OrthoDB" id="1367059at2"/>
<dbReference type="SUPFAM" id="SSF47336">
    <property type="entry name" value="ACP-like"/>
    <property type="match status" value="1"/>
</dbReference>
<sequence>MNEEIFNKLKEFVVNQSAVNDQIITRSTQIENDLGVYGEDAVEFIVAFGKGFNVDVSRFMASDYFSPEGDFILPAIIRFLTNKKKKERKSFTIGHLEKAIIAGKLDENTFL</sequence>
<keyword evidence="2" id="KW-1185">Reference proteome</keyword>
<dbReference type="InterPro" id="IPR036736">
    <property type="entry name" value="ACP-like_sf"/>
</dbReference>
<dbReference type="EMBL" id="QWDM01000028">
    <property type="protein sequence ID" value="RUT67796.1"/>
    <property type="molecule type" value="Genomic_DNA"/>
</dbReference>
<name>A0A434A0A5_9FLAO</name>
<organism evidence="1 2">
    <name type="scientific">Flavobacterium cupreum</name>
    <dbReference type="NCBI Taxonomy" id="2133766"/>
    <lineage>
        <taxon>Bacteria</taxon>
        <taxon>Pseudomonadati</taxon>
        <taxon>Bacteroidota</taxon>
        <taxon>Flavobacteriia</taxon>
        <taxon>Flavobacteriales</taxon>
        <taxon>Flavobacteriaceae</taxon>
        <taxon>Flavobacterium</taxon>
    </lineage>
</organism>
<gene>
    <name evidence="1" type="ORF">D0817_24390</name>
</gene>
<dbReference type="Proteomes" id="UP000288102">
    <property type="component" value="Unassembled WGS sequence"/>
</dbReference>
<dbReference type="Gene3D" id="1.10.1200.10">
    <property type="entry name" value="ACP-like"/>
    <property type="match status" value="1"/>
</dbReference>
<proteinExistence type="predicted"/>
<protein>
    <submittedName>
        <fullName evidence="1">DUF1493 family protein</fullName>
    </submittedName>
</protein>
<dbReference type="Pfam" id="PF07377">
    <property type="entry name" value="DUF1493"/>
    <property type="match status" value="1"/>
</dbReference>
<evidence type="ECO:0000313" key="1">
    <source>
        <dbReference type="EMBL" id="RUT67796.1"/>
    </source>
</evidence>
<dbReference type="InterPro" id="IPR010862">
    <property type="entry name" value="DUF1493"/>
</dbReference>
<comment type="caution">
    <text evidence="1">The sequence shown here is derived from an EMBL/GenBank/DDBJ whole genome shotgun (WGS) entry which is preliminary data.</text>
</comment>
<dbReference type="RefSeq" id="WP_127340884.1">
    <property type="nucleotide sequence ID" value="NZ_QWDM01000028.1"/>
</dbReference>